<feature type="transmembrane region" description="Helical" evidence="1">
    <location>
        <begin position="423"/>
        <end position="441"/>
    </location>
</feature>
<dbReference type="Proteomes" id="UP000604341">
    <property type="component" value="Unassembled WGS sequence"/>
</dbReference>
<evidence type="ECO:0000313" key="3">
    <source>
        <dbReference type="Proteomes" id="UP000604341"/>
    </source>
</evidence>
<feature type="transmembrane region" description="Helical" evidence="1">
    <location>
        <begin position="356"/>
        <end position="373"/>
    </location>
</feature>
<feature type="transmembrane region" description="Helical" evidence="1">
    <location>
        <begin position="333"/>
        <end position="350"/>
    </location>
</feature>
<sequence>MPEVGGRGLRRFLTLEARLRLRQGGLPLLLLAMVVVTALYLPARDAAYLTLSVNGQRGAYSWAWVGLVTGVLGALAFSLAGLFLVGRAPQRDAANGSWALLATSPASRVALLGARTLADTLLLWALWGVVLLGSVAVVLARGEATGAPDLGALLLPGVLITFPVLALVAALGTLLDAVIPRARLGRGVAGVLLWTALVGVTLGTPAPVPDLLGVREPLRQATLALTGRVAAPFVLAESGVNVGVQARTAPLTPQAWTGLTWTPADVAGRTLPVALAVALVLVAALFDLRRGAPRRSPSPRTARPIRPWPMPAGSGLRLALLDVRAALLGAPRWLPLAALALGVAGVGAAANPGGPLLPLLLIVGVPVAARVVFQERASGTEALLGTTVRGATLPLRRGAAAFAVLVLPASGALLALLPAHPDLSGALVITALLTVALLLTLRDLRVTDAASESLLFLAWYLGPFNHLGVLDTLNPAHALPTLALSAALLALHAARHWPRRLPHALEVPA</sequence>
<accession>A0ABQ2FN84</accession>
<evidence type="ECO:0000256" key="1">
    <source>
        <dbReference type="SAM" id="Phobius"/>
    </source>
</evidence>
<reference evidence="3" key="1">
    <citation type="journal article" date="2019" name="Int. J. Syst. Evol. Microbiol.">
        <title>The Global Catalogue of Microorganisms (GCM) 10K type strain sequencing project: providing services to taxonomists for standard genome sequencing and annotation.</title>
        <authorList>
            <consortium name="The Broad Institute Genomics Platform"/>
            <consortium name="The Broad Institute Genome Sequencing Center for Infectious Disease"/>
            <person name="Wu L."/>
            <person name="Ma J."/>
        </authorList>
    </citation>
    <scope>NUCLEOTIDE SEQUENCE [LARGE SCALE GENOMIC DNA]</scope>
    <source>
        <strain evidence="3">JCM 19173</strain>
    </source>
</reference>
<dbReference type="RefSeq" id="WP_189069944.1">
    <property type="nucleotide sequence ID" value="NZ_BMPE01000011.1"/>
</dbReference>
<comment type="caution">
    <text evidence="2">The sequence shown here is derived from an EMBL/GenBank/DDBJ whole genome shotgun (WGS) entry which is preliminary data.</text>
</comment>
<feature type="transmembrane region" description="Helical" evidence="1">
    <location>
        <begin position="61"/>
        <end position="85"/>
    </location>
</feature>
<gene>
    <name evidence="2" type="ORF">GCM10010844_31560</name>
</gene>
<name>A0ABQ2FN84_9DEIO</name>
<feature type="transmembrane region" description="Helical" evidence="1">
    <location>
        <begin position="21"/>
        <end position="41"/>
    </location>
</feature>
<evidence type="ECO:0000313" key="2">
    <source>
        <dbReference type="EMBL" id="GGL10567.1"/>
    </source>
</evidence>
<feature type="transmembrane region" description="Helical" evidence="1">
    <location>
        <begin position="399"/>
        <end position="417"/>
    </location>
</feature>
<keyword evidence="3" id="KW-1185">Reference proteome</keyword>
<keyword evidence="1" id="KW-0812">Transmembrane</keyword>
<feature type="transmembrane region" description="Helical" evidence="1">
    <location>
        <begin position="152"/>
        <end position="175"/>
    </location>
</feature>
<feature type="transmembrane region" description="Helical" evidence="1">
    <location>
        <begin position="266"/>
        <end position="286"/>
    </location>
</feature>
<proteinExistence type="predicted"/>
<keyword evidence="1" id="KW-1133">Transmembrane helix</keyword>
<feature type="transmembrane region" description="Helical" evidence="1">
    <location>
        <begin position="187"/>
        <end position="208"/>
    </location>
</feature>
<keyword evidence="1" id="KW-0472">Membrane</keyword>
<organism evidence="2 3">
    <name type="scientific">Deinococcus radiotolerans</name>
    <dbReference type="NCBI Taxonomy" id="1309407"/>
    <lineage>
        <taxon>Bacteria</taxon>
        <taxon>Thermotogati</taxon>
        <taxon>Deinococcota</taxon>
        <taxon>Deinococci</taxon>
        <taxon>Deinococcales</taxon>
        <taxon>Deinococcaceae</taxon>
        <taxon>Deinococcus</taxon>
    </lineage>
</organism>
<protein>
    <recommendedName>
        <fullName evidence="4">ABC transporter permease</fullName>
    </recommendedName>
</protein>
<evidence type="ECO:0008006" key="4">
    <source>
        <dbReference type="Google" id="ProtNLM"/>
    </source>
</evidence>
<dbReference type="EMBL" id="BMPE01000011">
    <property type="protein sequence ID" value="GGL10567.1"/>
    <property type="molecule type" value="Genomic_DNA"/>
</dbReference>
<feature type="transmembrane region" description="Helical" evidence="1">
    <location>
        <begin position="121"/>
        <end position="140"/>
    </location>
</feature>